<dbReference type="Proteomes" id="UP000176005">
    <property type="component" value="Unassembled WGS sequence"/>
</dbReference>
<feature type="compositionally biased region" description="Gly residues" evidence="1">
    <location>
        <begin position="126"/>
        <end position="137"/>
    </location>
</feature>
<reference evidence="2 3" key="1">
    <citation type="journal article" date="2016" name="Front. Microbiol.">
        <title>Comparative Genomics Analysis of Streptomyces Species Reveals Their Adaptation to the Marine Environment and Their Diversity at the Genomic Level.</title>
        <authorList>
            <person name="Tian X."/>
            <person name="Zhang Z."/>
            <person name="Yang T."/>
            <person name="Chen M."/>
            <person name="Li J."/>
            <person name="Chen F."/>
            <person name="Yang J."/>
            <person name="Li W."/>
            <person name="Zhang B."/>
            <person name="Zhang Z."/>
            <person name="Wu J."/>
            <person name="Zhang C."/>
            <person name="Long L."/>
            <person name="Xiao J."/>
        </authorList>
    </citation>
    <scope>NUCLEOTIDE SEQUENCE [LARGE SCALE GENOMIC DNA]</scope>
    <source>
        <strain evidence="2 3">SCSIO 10429</strain>
    </source>
</reference>
<proteinExistence type="predicted"/>
<feature type="compositionally biased region" description="Low complexity" evidence="1">
    <location>
        <begin position="138"/>
        <end position="150"/>
    </location>
</feature>
<name>A0A1E7L1Y6_9ACTN</name>
<dbReference type="InterPro" id="IPR027417">
    <property type="entry name" value="P-loop_NTPase"/>
</dbReference>
<protein>
    <recommendedName>
        <fullName evidence="4">Orc1-like AAA ATPase domain-containing protein</fullName>
    </recommendedName>
</protein>
<feature type="region of interest" description="Disordered" evidence="1">
    <location>
        <begin position="123"/>
        <end position="175"/>
    </location>
</feature>
<dbReference type="EMBL" id="LJGW01000315">
    <property type="protein sequence ID" value="OEV10205.1"/>
    <property type="molecule type" value="Genomic_DNA"/>
</dbReference>
<organism evidence="2 3">
    <name type="scientific">Streptomyces nanshensis</name>
    <dbReference type="NCBI Taxonomy" id="518642"/>
    <lineage>
        <taxon>Bacteria</taxon>
        <taxon>Bacillati</taxon>
        <taxon>Actinomycetota</taxon>
        <taxon>Actinomycetes</taxon>
        <taxon>Kitasatosporales</taxon>
        <taxon>Streptomycetaceae</taxon>
        <taxon>Streptomyces</taxon>
    </lineage>
</organism>
<dbReference type="Gene3D" id="3.40.50.300">
    <property type="entry name" value="P-loop containing nucleotide triphosphate hydrolases"/>
    <property type="match status" value="1"/>
</dbReference>
<evidence type="ECO:0000256" key="1">
    <source>
        <dbReference type="SAM" id="MobiDB-lite"/>
    </source>
</evidence>
<keyword evidence="3" id="KW-1185">Reference proteome</keyword>
<accession>A0A1E7L1Y6</accession>
<sequence>MSGMAGRERLSRQELIRRQRRDGFVGRRSELAAFRENLALPPEQAQFLFHIRGQAGVGKSTLVGQLAGVAREQGAVTAVVDESTASVVEAMEAVAVQLGRQGLTLKGVEKQLAAYRQRRHEAEAGGAVGPGGTGAVGAPGATGATGGVAVSVEPPVQSGQLGQSAQRGPAGAAHE</sequence>
<evidence type="ECO:0000313" key="2">
    <source>
        <dbReference type="EMBL" id="OEV10205.1"/>
    </source>
</evidence>
<dbReference type="AlphaFoldDB" id="A0A1E7L1Y6"/>
<feature type="non-terminal residue" evidence="2">
    <location>
        <position position="175"/>
    </location>
</feature>
<evidence type="ECO:0000313" key="3">
    <source>
        <dbReference type="Proteomes" id="UP000176005"/>
    </source>
</evidence>
<comment type="caution">
    <text evidence="2">The sequence shown here is derived from an EMBL/GenBank/DDBJ whole genome shotgun (WGS) entry which is preliminary data.</text>
</comment>
<gene>
    <name evidence="2" type="ORF">AN218_18610</name>
</gene>
<feature type="compositionally biased region" description="Polar residues" evidence="1">
    <location>
        <begin position="157"/>
        <end position="166"/>
    </location>
</feature>
<evidence type="ECO:0008006" key="4">
    <source>
        <dbReference type="Google" id="ProtNLM"/>
    </source>
</evidence>
<dbReference type="SUPFAM" id="SSF52540">
    <property type="entry name" value="P-loop containing nucleoside triphosphate hydrolases"/>
    <property type="match status" value="1"/>
</dbReference>